<evidence type="ECO:0000256" key="1">
    <source>
        <dbReference type="ARBA" id="ARBA00001946"/>
    </source>
</evidence>
<dbReference type="Pfam" id="PF15617">
    <property type="entry name" value="C-C_Bond_Lyase"/>
    <property type="match status" value="1"/>
</dbReference>
<dbReference type="GO" id="GO:0000287">
    <property type="term" value="F:magnesium ion binding"/>
    <property type="evidence" value="ECO:0007669"/>
    <property type="project" value="TreeGrafter"/>
</dbReference>
<dbReference type="GO" id="GO:0016829">
    <property type="term" value="F:lyase activity"/>
    <property type="evidence" value="ECO:0007669"/>
    <property type="project" value="UniProtKB-KW"/>
</dbReference>
<dbReference type="STRING" id="1563157.AQS70_12195"/>
<evidence type="ECO:0000256" key="3">
    <source>
        <dbReference type="ARBA" id="ARBA00022842"/>
    </source>
</evidence>
<dbReference type="InterPro" id="IPR039480">
    <property type="entry name" value="C-C_Bond_Lyase-like"/>
</dbReference>
<comment type="caution">
    <text evidence="5">The sequence shown here is derived from an EMBL/GenBank/DDBJ whole genome shotgun (WGS) entry which is preliminary data.</text>
</comment>
<name>A0A0N8VSD0_9PSED</name>
<keyword evidence="3 4" id="KW-0460">Magnesium</keyword>
<evidence type="ECO:0000256" key="2">
    <source>
        <dbReference type="ARBA" id="ARBA00022723"/>
    </source>
</evidence>
<organism evidence="5 6">
    <name type="scientific">Pseudomonas endophytica</name>
    <dbReference type="NCBI Taxonomy" id="1563157"/>
    <lineage>
        <taxon>Bacteria</taxon>
        <taxon>Pseudomonadati</taxon>
        <taxon>Pseudomonadota</taxon>
        <taxon>Gammaproteobacteria</taxon>
        <taxon>Pseudomonadales</taxon>
        <taxon>Pseudomonadaceae</taxon>
        <taxon>Pseudomonas</taxon>
    </lineage>
</organism>
<dbReference type="OrthoDB" id="348111at2"/>
<keyword evidence="6" id="KW-1185">Reference proteome</keyword>
<gene>
    <name evidence="5" type="ORF">AQS70_12195</name>
</gene>
<dbReference type="PANTHER" id="PTHR32308">
    <property type="entry name" value="LYASE BETA SUBUNIT, PUTATIVE (AFU_ORTHOLOGUE AFUA_4G13030)-RELATED"/>
    <property type="match status" value="1"/>
</dbReference>
<dbReference type="InterPro" id="IPR015813">
    <property type="entry name" value="Pyrv/PenolPyrv_kinase-like_dom"/>
</dbReference>
<feature type="binding site" evidence="4">
    <location>
        <position position="165"/>
    </location>
    <ligand>
        <name>Mg(2+)</name>
        <dbReference type="ChEBI" id="CHEBI:18420"/>
    </ligand>
</feature>
<dbReference type="PANTHER" id="PTHR32308:SF10">
    <property type="entry name" value="CITRATE LYASE SUBUNIT BETA"/>
    <property type="match status" value="1"/>
</dbReference>
<accession>A0A0N8VSD0</accession>
<keyword evidence="5" id="KW-0456">Lyase</keyword>
<dbReference type="SUPFAM" id="SSF51621">
    <property type="entry name" value="Phosphoenolpyruvate/pyruvate domain"/>
    <property type="match status" value="1"/>
</dbReference>
<sequence>MAQCSAYALGATLYMPATRPDILEVVFGEKIQGLRSLVLCLEDAVAETDVQQALNNLKQLLSEIEARGGRSPVGPILFVRPRDSAMAGLLNEWPLMRHIDGFVVPKLCLSNLREWQQAVSCDELMLMPTLETPEVFDPGAMIELRSALLEYLPGRIIALRIGGNDLMGALGLRRTPTMTLYSTPMGYVIPMLCGIMGSAGFALTAPVFEQLNAPQLLEQELALDIAHGLVGKTAIHPSQIAVIHRALQVTLEDLNSARQIQCDTAPAVFKFNGAMCEPATHSKWAKMIIERAHWQGVRPGMNRSIDPLGGSLRWAEVVG</sequence>
<dbReference type="AlphaFoldDB" id="A0A0N8VSD0"/>
<comment type="cofactor">
    <cofactor evidence="1">
        <name>Mg(2+)</name>
        <dbReference type="ChEBI" id="CHEBI:18420"/>
    </cofactor>
</comment>
<dbReference type="InterPro" id="IPR040442">
    <property type="entry name" value="Pyrv_kinase-like_dom_sf"/>
</dbReference>
<dbReference type="RefSeq" id="WP_055103543.1">
    <property type="nucleotide sequence ID" value="NZ_LLWH01000179.1"/>
</dbReference>
<proteinExistence type="predicted"/>
<evidence type="ECO:0000313" key="6">
    <source>
        <dbReference type="Proteomes" id="UP000050342"/>
    </source>
</evidence>
<dbReference type="InterPro" id="IPR011206">
    <property type="entry name" value="Citrate_lyase_beta/mcl1/mcl2"/>
</dbReference>
<dbReference type="Proteomes" id="UP000050342">
    <property type="component" value="Unassembled WGS sequence"/>
</dbReference>
<evidence type="ECO:0000313" key="5">
    <source>
        <dbReference type="EMBL" id="KQB52980.1"/>
    </source>
</evidence>
<dbReference type="GO" id="GO:0006107">
    <property type="term" value="P:oxaloacetate metabolic process"/>
    <property type="evidence" value="ECO:0007669"/>
    <property type="project" value="TreeGrafter"/>
</dbReference>
<dbReference type="Gene3D" id="3.20.20.60">
    <property type="entry name" value="Phosphoenolpyruvate-binding domains"/>
    <property type="match status" value="1"/>
</dbReference>
<dbReference type="PIRSF" id="PIRSF015582">
    <property type="entry name" value="Cit_lyase_B"/>
    <property type="match status" value="1"/>
</dbReference>
<reference evidence="5 6" key="1">
    <citation type="submission" date="2015-10" db="EMBL/GenBank/DDBJ databases">
        <title>Pseudomonas helleri sp. nov. and Pseudomonas weihenstephanensis sp. nov., isolated from raw cows milk.</title>
        <authorList>
            <person name="Von Neubeck M."/>
            <person name="Huptas C."/>
            <person name="Wenning M."/>
            <person name="Scherer S."/>
        </authorList>
    </citation>
    <scope>NUCLEOTIDE SEQUENCE [LARGE SCALE GENOMIC DNA]</scope>
    <source>
        <strain evidence="5 6">BSTT44</strain>
    </source>
</reference>
<evidence type="ECO:0000256" key="4">
    <source>
        <dbReference type="PIRSR" id="PIRSR015582-2"/>
    </source>
</evidence>
<dbReference type="EMBL" id="LLWH01000179">
    <property type="protein sequence ID" value="KQB52980.1"/>
    <property type="molecule type" value="Genomic_DNA"/>
</dbReference>
<keyword evidence="2 4" id="KW-0479">Metal-binding</keyword>
<protein>
    <submittedName>
        <fullName evidence="5">Citrate lyase</fullName>
    </submittedName>
</protein>